<sequence>MKATFFSTLATLAGAAVATPVEVVTRNSVTAAQFENFQLFAQYSAAAFCNNENPVGQKVECGGPWCPVVEAANVTTYGTFIGAVTDARGLIAVDHTNKLIVVSYRGTVSARNWITDLVFPQIPCDLTLGCLVHTGFFAAWNELKAKTTTQLKAATTAFPKYQVIVTGHSLGGALATIAAGYLRNAGFKADLYTYGSPRVGNSIFVKYVNNQAGGEYRVTHEGDPIARLPPIIFNYRHTSPEYWLLDPTAGPSDVTVCTGHANIGCSASRTTFDLAEHGTYFNAPVNGCEQLPGTPWRTRDVTPAPPTTPRRGLSDAELAKQLAEWAKEDMTFAADVMGRA</sequence>
<evidence type="ECO:0000313" key="8">
    <source>
        <dbReference type="Proteomes" id="UP001175000"/>
    </source>
</evidence>
<protein>
    <submittedName>
        <fullName evidence="7">Alpha/Beta hydrolase protein</fullName>
    </submittedName>
</protein>
<evidence type="ECO:0000256" key="3">
    <source>
        <dbReference type="SAM" id="MobiDB-lite"/>
    </source>
</evidence>
<feature type="domain" description="Mono-/di-acylglycerol lipase N-terminal" evidence="6">
    <location>
        <begin position="6"/>
        <end position="73"/>
    </location>
</feature>
<proteinExistence type="predicted"/>
<dbReference type="AlphaFoldDB" id="A0AA39WDI1"/>
<dbReference type="GO" id="GO:0016042">
    <property type="term" value="P:lipid catabolic process"/>
    <property type="evidence" value="ECO:0007669"/>
    <property type="project" value="InterPro"/>
</dbReference>
<dbReference type="InterPro" id="IPR002921">
    <property type="entry name" value="Fungal_lipase-type"/>
</dbReference>
<name>A0AA39WDI1_9PEZI</name>
<comment type="caution">
    <text evidence="7">The sequence shown here is derived from an EMBL/GenBank/DDBJ whole genome shotgun (WGS) entry which is preliminary data.</text>
</comment>
<gene>
    <name evidence="7" type="ORF">B0T14DRAFT_569451</name>
</gene>
<keyword evidence="1 4" id="KW-0732">Signal</keyword>
<organism evidence="7 8">
    <name type="scientific">Immersiella caudata</name>
    <dbReference type="NCBI Taxonomy" id="314043"/>
    <lineage>
        <taxon>Eukaryota</taxon>
        <taxon>Fungi</taxon>
        <taxon>Dikarya</taxon>
        <taxon>Ascomycota</taxon>
        <taxon>Pezizomycotina</taxon>
        <taxon>Sordariomycetes</taxon>
        <taxon>Sordariomycetidae</taxon>
        <taxon>Sordariales</taxon>
        <taxon>Lasiosphaeriaceae</taxon>
        <taxon>Immersiella</taxon>
    </lineage>
</organism>
<accession>A0AA39WDI1</accession>
<evidence type="ECO:0000313" key="7">
    <source>
        <dbReference type="EMBL" id="KAK0613393.1"/>
    </source>
</evidence>
<dbReference type="CDD" id="cd00519">
    <property type="entry name" value="Lipase_3"/>
    <property type="match status" value="1"/>
</dbReference>
<feature type="signal peptide" evidence="4">
    <location>
        <begin position="1"/>
        <end position="18"/>
    </location>
</feature>
<feature type="region of interest" description="Disordered" evidence="3">
    <location>
        <begin position="293"/>
        <end position="314"/>
    </location>
</feature>
<keyword evidence="8" id="KW-1185">Reference proteome</keyword>
<dbReference type="EMBL" id="JAULSU010000006">
    <property type="protein sequence ID" value="KAK0613393.1"/>
    <property type="molecule type" value="Genomic_DNA"/>
</dbReference>
<feature type="domain" description="Fungal lipase-type" evidence="5">
    <location>
        <begin position="101"/>
        <end position="231"/>
    </location>
</feature>
<keyword evidence="2 7" id="KW-0378">Hydrolase</keyword>
<evidence type="ECO:0000256" key="4">
    <source>
        <dbReference type="SAM" id="SignalP"/>
    </source>
</evidence>
<evidence type="ECO:0000256" key="1">
    <source>
        <dbReference type="ARBA" id="ARBA00022729"/>
    </source>
</evidence>
<evidence type="ECO:0000256" key="2">
    <source>
        <dbReference type="ARBA" id="ARBA00022801"/>
    </source>
</evidence>
<dbReference type="Pfam" id="PF01764">
    <property type="entry name" value="Lipase_3"/>
    <property type="match status" value="1"/>
</dbReference>
<dbReference type="PANTHER" id="PTHR46640">
    <property type="entry name" value="TRIACYLGLYCEROL LIPASE, PUTATIVE (AFU_ORTHOLOGUE AFUA_6G06510)-RELATED"/>
    <property type="match status" value="1"/>
</dbReference>
<dbReference type="Gene3D" id="3.40.50.1820">
    <property type="entry name" value="alpha/beta hydrolase"/>
    <property type="match status" value="1"/>
</dbReference>
<reference evidence="7" key="1">
    <citation type="submission" date="2023-06" db="EMBL/GenBank/DDBJ databases">
        <title>Genome-scale phylogeny and comparative genomics of the fungal order Sordariales.</title>
        <authorList>
            <consortium name="Lawrence Berkeley National Laboratory"/>
            <person name="Hensen N."/>
            <person name="Bonometti L."/>
            <person name="Westerberg I."/>
            <person name="Brannstrom I.O."/>
            <person name="Guillou S."/>
            <person name="Cros-Aarteil S."/>
            <person name="Calhoun S."/>
            <person name="Haridas S."/>
            <person name="Kuo A."/>
            <person name="Mondo S."/>
            <person name="Pangilinan J."/>
            <person name="Riley R."/>
            <person name="Labutti K."/>
            <person name="Andreopoulos B."/>
            <person name="Lipzen A."/>
            <person name="Chen C."/>
            <person name="Yanf M."/>
            <person name="Daum C."/>
            <person name="Ng V."/>
            <person name="Clum A."/>
            <person name="Steindorff A."/>
            <person name="Ohm R."/>
            <person name="Martin F."/>
            <person name="Silar P."/>
            <person name="Natvig D."/>
            <person name="Lalanne C."/>
            <person name="Gautier V."/>
            <person name="Ament-Velasquez S.L."/>
            <person name="Kruys A."/>
            <person name="Hutchinson M.I."/>
            <person name="Powell A.J."/>
            <person name="Barry K."/>
            <person name="Miller A.N."/>
            <person name="Grigoriev I.V."/>
            <person name="Debuchy R."/>
            <person name="Gladieux P."/>
            <person name="Thoren M.H."/>
            <person name="Johannesson H."/>
        </authorList>
    </citation>
    <scope>NUCLEOTIDE SEQUENCE</scope>
    <source>
        <strain evidence="7">CBS 606.72</strain>
    </source>
</reference>
<dbReference type="InterPro" id="IPR005592">
    <property type="entry name" value="Mono/diacylglycerol_lipase_N"/>
</dbReference>
<dbReference type="InterPro" id="IPR051299">
    <property type="entry name" value="AB_hydrolase_lip/est"/>
</dbReference>
<feature type="chain" id="PRO_5041258336" evidence="4">
    <location>
        <begin position="19"/>
        <end position="340"/>
    </location>
</feature>
<dbReference type="SUPFAM" id="SSF53474">
    <property type="entry name" value="alpha/beta-Hydrolases"/>
    <property type="match status" value="1"/>
</dbReference>
<evidence type="ECO:0000259" key="5">
    <source>
        <dbReference type="Pfam" id="PF01764"/>
    </source>
</evidence>
<dbReference type="PANTHER" id="PTHR46640:SF1">
    <property type="entry name" value="FUNGAL LIPASE-LIKE DOMAIN-CONTAINING PROTEIN-RELATED"/>
    <property type="match status" value="1"/>
</dbReference>
<dbReference type="Proteomes" id="UP001175000">
    <property type="component" value="Unassembled WGS sequence"/>
</dbReference>
<dbReference type="InterPro" id="IPR029058">
    <property type="entry name" value="AB_hydrolase_fold"/>
</dbReference>
<evidence type="ECO:0000259" key="6">
    <source>
        <dbReference type="Pfam" id="PF03893"/>
    </source>
</evidence>
<dbReference type="GO" id="GO:0016787">
    <property type="term" value="F:hydrolase activity"/>
    <property type="evidence" value="ECO:0007669"/>
    <property type="project" value="UniProtKB-KW"/>
</dbReference>
<dbReference type="Pfam" id="PF03893">
    <property type="entry name" value="Lipase3_N"/>
    <property type="match status" value="1"/>
</dbReference>